<dbReference type="GO" id="GO:0036088">
    <property type="term" value="P:D-serine catabolic process"/>
    <property type="evidence" value="ECO:0007669"/>
    <property type="project" value="TreeGrafter"/>
</dbReference>
<dbReference type="Proteomes" id="UP000181942">
    <property type="component" value="Unassembled WGS sequence"/>
</dbReference>
<organism evidence="2 3">
    <name type="scientific">Streptomyces mirabilis</name>
    <dbReference type="NCBI Taxonomy" id="68239"/>
    <lineage>
        <taxon>Bacteria</taxon>
        <taxon>Bacillati</taxon>
        <taxon>Actinomycetota</taxon>
        <taxon>Actinomycetes</taxon>
        <taxon>Kitasatosporales</taxon>
        <taxon>Streptomycetaceae</taxon>
        <taxon>Streptomyces</taxon>
    </lineage>
</organism>
<dbReference type="InterPro" id="IPR029066">
    <property type="entry name" value="PLP-binding_barrel"/>
</dbReference>
<gene>
    <name evidence="2" type="ORF">SAMN02787118_101274</name>
</gene>
<dbReference type="RefSeq" id="WP_075025457.1">
    <property type="nucleotide sequence ID" value="NZ_FONR01000001.1"/>
</dbReference>
<dbReference type="InterPro" id="IPR051466">
    <property type="entry name" value="D-amino_acid_metab_enzyme"/>
</dbReference>
<dbReference type="Pfam" id="PF01168">
    <property type="entry name" value="Ala_racemase_N"/>
    <property type="match status" value="1"/>
</dbReference>
<dbReference type="CDD" id="cd06813">
    <property type="entry name" value="PLPDE_III_DSD_D-TA_like_2"/>
    <property type="match status" value="1"/>
</dbReference>
<dbReference type="PANTHER" id="PTHR28004:SF2">
    <property type="entry name" value="D-SERINE DEHYDRATASE"/>
    <property type="match status" value="1"/>
</dbReference>
<dbReference type="EMBL" id="FONR01000001">
    <property type="protein sequence ID" value="SFE30665.1"/>
    <property type="molecule type" value="Genomic_DNA"/>
</dbReference>
<dbReference type="PANTHER" id="PTHR28004">
    <property type="entry name" value="ZGC:162816-RELATED"/>
    <property type="match status" value="1"/>
</dbReference>
<evidence type="ECO:0000313" key="3">
    <source>
        <dbReference type="Proteomes" id="UP000181942"/>
    </source>
</evidence>
<name>A0A1I1ZG91_9ACTN</name>
<sequence length="410" mass="43969">MTTETATTPARSTPADQGRFDRLQAATAGLEPPFGIIDLDAFDANAADLERRAGGKPIRLASKSLRSRALIRRALARPGFQGILGFTLPEALWLAEEFEDVVVGYPTTDATALRRLAADEELASRITLMVDSVEHLDLVDAATGPRQARVRVCLELDAALRLAGGRLHLGPRRSPVHTPREAAAFAREVAARPGFELTGIMGYEGQVAGLGDNQPGSLLKRVVVRAMQRSSVEELRHRREAAVAAVRAVTPLRFVNGGGTGSLETTTRENAVTELAAGSGLYGPGLFDFYRSFRPVPAAYFVLPVVRRPSPKIATLLGGGWIASGPPGKDRLPTLAWPPGLRVTATEAAGEVQTPLLGKPAQDLRIGDRVWLRHAKAGELCERVGELHLVSGGEVVDTVPTYRGEGRHFL</sequence>
<dbReference type="AlphaFoldDB" id="A0A1I1ZG91"/>
<evidence type="ECO:0000259" key="1">
    <source>
        <dbReference type="Pfam" id="PF01168"/>
    </source>
</evidence>
<feature type="domain" description="Alanine racemase N-terminal" evidence="1">
    <location>
        <begin position="37"/>
        <end position="283"/>
    </location>
</feature>
<accession>A0A1I1ZG91</accession>
<proteinExistence type="predicted"/>
<dbReference type="Gene3D" id="3.20.20.10">
    <property type="entry name" value="Alanine racemase"/>
    <property type="match status" value="1"/>
</dbReference>
<protein>
    <submittedName>
        <fullName evidence="2">D-serine deaminase, pyridoxal phosphate-dependent</fullName>
    </submittedName>
</protein>
<dbReference type="SUPFAM" id="SSF51419">
    <property type="entry name" value="PLP-binding barrel"/>
    <property type="match status" value="1"/>
</dbReference>
<dbReference type="GO" id="GO:0008721">
    <property type="term" value="F:D-serine ammonia-lyase activity"/>
    <property type="evidence" value="ECO:0007669"/>
    <property type="project" value="TreeGrafter"/>
</dbReference>
<dbReference type="InterPro" id="IPR001608">
    <property type="entry name" value="Ala_racemase_N"/>
</dbReference>
<evidence type="ECO:0000313" key="2">
    <source>
        <dbReference type="EMBL" id="SFE30665.1"/>
    </source>
</evidence>
<dbReference type="OrthoDB" id="2445260at2"/>
<reference evidence="2 3" key="1">
    <citation type="submission" date="2016-10" db="EMBL/GenBank/DDBJ databases">
        <authorList>
            <person name="de Groot N.N."/>
        </authorList>
    </citation>
    <scope>NUCLEOTIDE SEQUENCE [LARGE SCALE GENOMIC DNA]</scope>
    <source>
        <strain evidence="2 3">OK461</strain>
    </source>
</reference>